<organism evidence="4 5">
    <name type="scientific">Gracilibacillus kekensis</name>
    <dbReference type="NCBI Taxonomy" id="1027249"/>
    <lineage>
        <taxon>Bacteria</taxon>
        <taxon>Bacillati</taxon>
        <taxon>Bacillota</taxon>
        <taxon>Bacilli</taxon>
        <taxon>Bacillales</taxon>
        <taxon>Bacillaceae</taxon>
        <taxon>Gracilibacillus</taxon>
    </lineage>
</organism>
<dbReference type="RefSeq" id="WP_073201881.1">
    <property type="nucleotide sequence ID" value="NZ_FRCZ01000004.1"/>
</dbReference>
<name>A0A1M7PGM4_9BACI</name>
<keyword evidence="1" id="KW-0175">Coiled coil</keyword>
<proteinExistence type="predicted"/>
<keyword evidence="5" id="KW-1185">Reference proteome</keyword>
<reference evidence="4 5" key="1">
    <citation type="submission" date="2016-11" db="EMBL/GenBank/DDBJ databases">
        <authorList>
            <person name="Jaros S."/>
            <person name="Januszkiewicz K."/>
            <person name="Wedrychowicz H."/>
        </authorList>
    </citation>
    <scope>NUCLEOTIDE SEQUENCE [LARGE SCALE GENOMIC DNA]</scope>
    <source>
        <strain evidence="4 5">CGMCC 1.10681</strain>
    </source>
</reference>
<dbReference type="STRING" id="1027249.SAMN05216179_2180"/>
<dbReference type="InterPro" id="IPR021136">
    <property type="entry name" value="Flagellar_hook_control-like_C"/>
</dbReference>
<evidence type="ECO:0000259" key="3">
    <source>
        <dbReference type="Pfam" id="PF02120"/>
    </source>
</evidence>
<gene>
    <name evidence="4" type="ORF">SAMN05216179_2180</name>
</gene>
<protein>
    <submittedName>
        <fullName evidence="4">Hook-length control protein FliK</fullName>
    </submittedName>
</protein>
<dbReference type="CDD" id="cd17470">
    <property type="entry name" value="T3SS_Flik_C"/>
    <property type="match status" value="1"/>
</dbReference>
<dbReference type="InterPro" id="IPR038610">
    <property type="entry name" value="FliK-like_C_sf"/>
</dbReference>
<feature type="compositionally biased region" description="Acidic residues" evidence="2">
    <location>
        <begin position="423"/>
        <end position="434"/>
    </location>
</feature>
<evidence type="ECO:0000256" key="2">
    <source>
        <dbReference type="SAM" id="MobiDB-lite"/>
    </source>
</evidence>
<feature type="coiled-coil region" evidence="1">
    <location>
        <begin position="66"/>
        <end position="93"/>
    </location>
</feature>
<evidence type="ECO:0000256" key="1">
    <source>
        <dbReference type="SAM" id="Coils"/>
    </source>
</evidence>
<evidence type="ECO:0000313" key="5">
    <source>
        <dbReference type="Proteomes" id="UP000184184"/>
    </source>
</evidence>
<dbReference type="Proteomes" id="UP000184184">
    <property type="component" value="Unassembled WGS sequence"/>
</dbReference>
<feature type="domain" description="Flagellar hook-length control protein-like C-terminal" evidence="3">
    <location>
        <begin position="327"/>
        <end position="395"/>
    </location>
</feature>
<evidence type="ECO:0000313" key="4">
    <source>
        <dbReference type="EMBL" id="SHN16226.1"/>
    </source>
</evidence>
<dbReference type="Gene3D" id="3.30.750.140">
    <property type="match status" value="1"/>
</dbReference>
<feature type="compositionally biased region" description="Basic and acidic residues" evidence="2">
    <location>
        <begin position="435"/>
        <end position="449"/>
    </location>
</feature>
<dbReference type="EMBL" id="FRCZ01000004">
    <property type="protein sequence ID" value="SHN16226.1"/>
    <property type="molecule type" value="Genomic_DNA"/>
</dbReference>
<sequence length="449" mass="50841">MHVAANLLINPVTPEMKGPIRSELNGNTSFQKQLLSISNSQTAELNKNELETLLSKLPEGFDLETLKQIKDVLNNLDLDLEKLISTLENADSEEISSMFTEEQLTLLKGYNSNNSNKEHELSILGQIMEVISAHEQQVNNSFINQILLAPSNNVNGESNATKIDAMVKKVEVLLTKLEQNKLSQHDFKQLNEMLRQWSQLDSNAKGNAQALLAAMTPTKTNEIWNKLLENFQNRMAMEKNYGQSQKVTQQDIAKWISGAMENQGSSMNQEQALSQTRSELQTLMNQQVNSKVQQYVIHTQQTNTEQQVAQKQLIDQFQQAIQKSNFMKMPNGTNQLMLRLQPEHLGDVMVKLTQVNGEMVVKMMVASQGAKELLEGNLNQLRHMFSPQQVLIERQDTLTQTGQEKLTDENQDSLDDKGQSENDQNDGEQSESEEQDKINFHDLLMDAKV</sequence>
<accession>A0A1M7PGM4</accession>
<dbReference type="Pfam" id="PF02120">
    <property type="entry name" value="Flg_hook"/>
    <property type="match status" value="1"/>
</dbReference>
<feature type="region of interest" description="Disordered" evidence="2">
    <location>
        <begin position="403"/>
        <end position="449"/>
    </location>
</feature>
<dbReference type="AlphaFoldDB" id="A0A1M7PGM4"/>
<dbReference type="OrthoDB" id="2112988at2"/>